<keyword evidence="3" id="KW-1185">Reference proteome</keyword>
<dbReference type="Pfam" id="PF18029">
    <property type="entry name" value="Glyoxalase_6"/>
    <property type="match status" value="1"/>
</dbReference>
<dbReference type="SUPFAM" id="SSF54593">
    <property type="entry name" value="Glyoxalase/Bleomycin resistance protein/Dihydroxybiphenyl dioxygenase"/>
    <property type="match status" value="1"/>
</dbReference>
<dbReference type="PANTHER" id="PTHR33993">
    <property type="entry name" value="GLYOXALASE-RELATED"/>
    <property type="match status" value="1"/>
</dbReference>
<dbReference type="PROSITE" id="PS51819">
    <property type="entry name" value="VOC"/>
    <property type="match status" value="1"/>
</dbReference>
<gene>
    <name evidence="2" type="ORF">GCM10009665_77140</name>
</gene>
<feature type="domain" description="VOC" evidence="1">
    <location>
        <begin position="1"/>
        <end position="101"/>
    </location>
</feature>
<accession>A0ABN1T919</accession>
<dbReference type="Proteomes" id="UP001500037">
    <property type="component" value="Unassembled WGS sequence"/>
</dbReference>
<evidence type="ECO:0000259" key="1">
    <source>
        <dbReference type="PROSITE" id="PS51819"/>
    </source>
</evidence>
<dbReference type="Gene3D" id="3.10.180.10">
    <property type="entry name" value="2,3-Dihydroxybiphenyl 1,2-Dioxygenase, domain 1"/>
    <property type="match status" value="1"/>
</dbReference>
<sequence>MTWIDLGTPDMAAMEAFCTALFGWTIAPADPAGYRLCTLRGGLVTALGPAEDAGAPYWTINVTVADIRATADRFTDLGARIVVAPTEVGTLGRHTPGRCLL</sequence>
<comment type="caution">
    <text evidence="2">The sequence shown here is derived from an EMBL/GenBank/DDBJ whole genome shotgun (WGS) entry which is preliminary data.</text>
</comment>
<reference evidence="2 3" key="1">
    <citation type="journal article" date="2019" name="Int. J. Syst. Evol. Microbiol.">
        <title>The Global Catalogue of Microorganisms (GCM) 10K type strain sequencing project: providing services to taxonomists for standard genome sequencing and annotation.</title>
        <authorList>
            <consortium name="The Broad Institute Genomics Platform"/>
            <consortium name="The Broad Institute Genome Sequencing Center for Infectious Disease"/>
            <person name="Wu L."/>
            <person name="Ma J."/>
        </authorList>
    </citation>
    <scope>NUCLEOTIDE SEQUENCE [LARGE SCALE GENOMIC DNA]</scope>
    <source>
        <strain evidence="2 3">JCM 13004</strain>
    </source>
</reference>
<name>A0ABN1T919_9ACTN</name>
<dbReference type="InterPro" id="IPR052164">
    <property type="entry name" value="Anthracycline_SecMetBiosynth"/>
</dbReference>
<dbReference type="InterPro" id="IPR029068">
    <property type="entry name" value="Glyas_Bleomycin-R_OHBP_Dase"/>
</dbReference>
<evidence type="ECO:0000313" key="2">
    <source>
        <dbReference type="EMBL" id="GAA1069627.1"/>
    </source>
</evidence>
<dbReference type="RefSeq" id="WP_344446981.1">
    <property type="nucleotide sequence ID" value="NZ_BAAALF010000341.1"/>
</dbReference>
<dbReference type="PANTHER" id="PTHR33993:SF14">
    <property type="entry name" value="GB|AAF24581.1"/>
    <property type="match status" value="1"/>
</dbReference>
<organism evidence="2 3">
    <name type="scientific">Kitasatospora nipponensis</name>
    <dbReference type="NCBI Taxonomy" id="258049"/>
    <lineage>
        <taxon>Bacteria</taxon>
        <taxon>Bacillati</taxon>
        <taxon>Actinomycetota</taxon>
        <taxon>Actinomycetes</taxon>
        <taxon>Kitasatosporales</taxon>
        <taxon>Streptomycetaceae</taxon>
        <taxon>Kitasatospora</taxon>
    </lineage>
</organism>
<dbReference type="EMBL" id="BAAALF010000341">
    <property type="protein sequence ID" value="GAA1069627.1"/>
    <property type="molecule type" value="Genomic_DNA"/>
</dbReference>
<evidence type="ECO:0000313" key="3">
    <source>
        <dbReference type="Proteomes" id="UP001500037"/>
    </source>
</evidence>
<protein>
    <recommendedName>
        <fullName evidence="1">VOC domain-containing protein</fullName>
    </recommendedName>
</protein>
<dbReference type="InterPro" id="IPR041581">
    <property type="entry name" value="Glyoxalase_6"/>
</dbReference>
<proteinExistence type="predicted"/>
<dbReference type="InterPro" id="IPR037523">
    <property type="entry name" value="VOC_core"/>
</dbReference>